<gene>
    <name evidence="2" type="ORF">NITGR_680012</name>
</gene>
<keyword evidence="3" id="KW-1185">Reference proteome</keyword>
<reference evidence="2 3" key="1">
    <citation type="journal article" date="2013" name="Front. Microbiol.">
        <title>The genome of Nitrospina gracilis illuminates the metabolism and evolution of the major marine nitrite oxidizer.</title>
        <authorList>
            <person name="Luecker S."/>
            <person name="Nowka B."/>
            <person name="Rattei T."/>
            <person name="Spieck E."/>
            <person name="and Daims H."/>
        </authorList>
    </citation>
    <scope>NUCLEOTIDE SEQUENCE [LARGE SCALE GENOMIC DNA]</scope>
    <source>
        <strain evidence="2 3">3/211</strain>
    </source>
</reference>
<dbReference type="PROSITE" id="PS51819">
    <property type="entry name" value="VOC"/>
    <property type="match status" value="1"/>
</dbReference>
<dbReference type="InParanoid" id="M1YLS0"/>
<comment type="caution">
    <text evidence="2">The sequence shown here is derived from an EMBL/GenBank/DDBJ whole genome shotgun (WGS) entry which is preliminary data.</text>
</comment>
<sequence length="140" mass="15874">MDTGTGLPFPFERSALNHPLNHKIAFVHYGTVDLDRAVAFYQNVLGMKLLFKLDDWAEFDLNGQRLALRRVDRWEPEANAGAMVHLEARPIELVVEVLKNKGVAIVHEIEEHPYGKMATFLDPDGNRIGLYQPPDEKKPA</sequence>
<name>M1YLS0_NITG3</name>
<dbReference type="CDD" id="cd06587">
    <property type="entry name" value="VOC"/>
    <property type="match status" value="1"/>
</dbReference>
<organism evidence="2 3">
    <name type="scientific">Nitrospina gracilis (strain 3/211)</name>
    <dbReference type="NCBI Taxonomy" id="1266370"/>
    <lineage>
        <taxon>Bacteria</taxon>
        <taxon>Pseudomonadati</taxon>
        <taxon>Nitrospinota/Tectimicrobiota group</taxon>
        <taxon>Nitrospinota</taxon>
        <taxon>Nitrospinia</taxon>
        <taxon>Nitrospinales</taxon>
        <taxon>Nitrospinaceae</taxon>
        <taxon>Nitrospina</taxon>
    </lineage>
</organism>
<dbReference type="STRING" id="1266370.NITGR_680012"/>
<dbReference type="Pfam" id="PF00903">
    <property type="entry name" value="Glyoxalase"/>
    <property type="match status" value="1"/>
</dbReference>
<dbReference type="EMBL" id="CAQJ01000075">
    <property type="protein sequence ID" value="CCQ91427.1"/>
    <property type="molecule type" value="Genomic_DNA"/>
</dbReference>
<dbReference type="InterPro" id="IPR029068">
    <property type="entry name" value="Glyas_Bleomycin-R_OHBP_Dase"/>
</dbReference>
<dbReference type="HOGENOM" id="CLU_127592_3_0_0"/>
<dbReference type="PANTHER" id="PTHR33993">
    <property type="entry name" value="GLYOXALASE-RELATED"/>
    <property type="match status" value="1"/>
</dbReference>
<dbReference type="Proteomes" id="UP000011704">
    <property type="component" value="Unassembled WGS sequence"/>
</dbReference>
<evidence type="ECO:0000313" key="2">
    <source>
        <dbReference type="EMBL" id="CCQ91427.1"/>
    </source>
</evidence>
<dbReference type="AlphaFoldDB" id="M1YLS0"/>
<dbReference type="InterPro" id="IPR004360">
    <property type="entry name" value="Glyas_Fos-R_dOase_dom"/>
</dbReference>
<evidence type="ECO:0000259" key="1">
    <source>
        <dbReference type="PROSITE" id="PS51819"/>
    </source>
</evidence>
<proteinExistence type="predicted"/>
<protein>
    <recommendedName>
        <fullName evidence="1">VOC domain-containing protein</fullName>
    </recommendedName>
</protein>
<dbReference type="InterPro" id="IPR052164">
    <property type="entry name" value="Anthracycline_SecMetBiosynth"/>
</dbReference>
<dbReference type="Gene3D" id="3.10.180.10">
    <property type="entry name" value="2,3-Dihydroxybiphenyl 1,2-Dioxygenase, domain 1"/>
    <property type="match status" value="1"/>
</dbReference>
<evidence type="ECO:0000313" key="3">
    <source>
        <dbReference type="Proteomes" id="UP000011704"/>
    </source>
</evidence>
<dbReference type="SUPFAM" id="SSF54593">
    <property type="entry name" value="Glyoxalase/Bleomycin resistance protein/Dihydroxybiphenyl dioxygenase"/>
    <property type="match status" value="1"/>
</dbReference>
<dbReference type="PANTHER" id="PTHR33993:SF2">
    <property type="entry name" value="VOC DOMAIN-CONTAINING PROTEIN"/>
    <property type="match status" value="1"/>
</dbReference>
<dbReference type="InterPro" id="IPR037523">
    <property type="entry name" value="VOC_core"/>
</dbReference>
<feature type="domain" description="VOC" evidence="1">
    <location>
        <begin position="23"/>
        <end position="133"/>
    </location>
</feature>
<accession>M1YLS0</accession>